<proteinExistence type="predicted"/>
<gene>
    <name evidence="2" type="primary">27</name>
    <name evidence="2" type="ORF">SEA_TUCK_27</name>
</gene>
<reference evidence="2" key="1">
    <citation type="submission" date="2022-11" db="EMBL/GenBank/DDBJ databases">
        <authorList>
            <person name="Knight C."/>
            <person name="Al-Meshrefawi S."/>
            <person name="Doggart I."/>
            <person name="Fielding B."/>
            <person name="Higgins J."/>
            <person name="Khan S."/>
            <person name="Riccardi V."/>
            <person name="Storm J."/>
            <person name="Vaillancourt M."/>
            <person name="Edgington N.P."/>
            <person name="Furlong K.P."/>
            <person name="Rudner A.D."/>
            <person name="Beyer A.R."/>
            <person name="Chong R.A."/>
            <person name="Freise A.C."/>
            <person name="Garcia Costas A.M."/>
            <person name="Gibb B.P."/>
            <person name="Klyczek K.K."/>
            <person name="Swerdlow S.J."/>
            <person name="Garlena R.A."/>
            <person name="Russell D.A."/>
            <person name="Jacobs-Sera D."/>
            <person name="Hatfull G.F."/>
        </authorList>
    </citation>
    <scope>NUCLEOTIDE SEQUENCE</scope>
</reference>
<name>A0A9E8M9H4_9CAUD</name>
<evidence type="ECO:0000313" key="2">
    <source>
        <dbReference type="EMBL" id="WAB10801.1"/>
    </source>
</evidence>
<dbReference type="Proteomes" id="UP001163545">
    <property type="component" value="Segment"/>
</dbReference>
<feature type="region of interest" description="Disordered" evidence="1">
    <location>
        <begin position="1"/>
        <end position="23"/>
    </location>
</feature>
<keyword evidence="3" id="KW-1185">Reference proteome</keyword>
<accession>A0A9E8M9H4</accession>
<protein>
    <submittedName>
        <fullName evidence="2">Uncharacterized protein</fullName>
    </submittedName>
</protein>
<dbReference type="EMBL" id="OP820474">
    <property type="protein sequence ID" value="WAB10801.1"/>
    <property type="molecule type" value="Genomic_DNA"/>
</dbReference>
<sequence>MCYVTSASERRPSRARLSPMTNTTASPATLADIQKAAIKAIGASLTAADTERTDLLREAARLFIDARSHFFTAEGDPDWLGRTYAYRTWVREVMSAAHVPGDTITSLQAAIRYHSGNILRDRLDDEAIADLGLRKESPKERSVTKRVRTSGTLNLFGAGGEITDPEEIAQICTLAERALARVNVEHLSAEERKATRAGLKRLAEKALALAK</sequence>
<organism evidence="2 3">
    <name type="scientific">Arthrobacter phage Tuck</name>
    <dbReference type="NCBI Taxonomy" id="2998996"/>
    <lineage>
        <taxon>Viruses</taxon>
        <taxon>Duplodnaviria</taxon>
        <taxon>Heunggongvirae</taxon>
        <taxon>Uroviricota</taxon>
        <taxon>Caudoviricetes</taxon>
        <taxon>Casidaviridae</taxon>
        <taxon>Yangvirus</taxon>
        <taxon>Yangvirus tuck</taxon>
    </lineage>
</organism>
<evidence type="ECO:0000313" key="3">
    <source>
        <dbReference type="Proteomes" id="UP001163545"/>
    </source>
</evidence>
<evidence type="ECO:0000256" key="1">
    <source>
        <dbReference type="SAM" id="MobiDB-lite"/>
    </source>
</evidence>